<feature type="repeat" description="PPR" evidence="3">
    <location>
        <begin position="351"/>
        <end position="381"/>
    </location>
</feature>
<organism evidence="4 5">
    <name type="scientific">Papaver atlanticum</name>
    <dbReference type="NCBI Taxonomy" id="357466"/>
    <lineage>
        <taxon>Eukaryota</taxon>
        <taxon>Viridiplantae</taxon>
        <taxon>Streptophyta</taxon>
        <taxon>Embryophyta</taxon>
        <taxon>Tracheophyta</taxon>
        <taxon>Spermatophyta</taxon>
        <taxon>Magnoliopsida</taxon>
        <taxon>Ranunculales</taxon>
        <taxon>Papaveraceae</taxon>
        <taxon>Papaveroideae</taxon>
        <taxon>Papaver</taxon>
    </lineage>
</organism>
<protein>
    <recommendedName>
        <fullName evidence="6">Pentatricopeptide repeat-containing protein</fullName>
    </recommendedName>
</protein>
<dbReference type="AlphaFoldDB" id="A0AAD4SJD6"/>
<feature type="repeat" description="PPR" evidence="3">
    <location>
        <begin position="316"/>
        <end position="350"/>
    </location>
</feature>
<dbReference type="PANTHER" id="PTHR47926:SF484">
    <property type="entry name" value="PENTATRICOPEPTIDE REPEAT-CONTAINING PROTEIN"/>
    <property type="match status" value="1"/>
</dbReference>
<dbReference type="FunFam" id="1.25.40.10:FF:000345">
    <property type="entry name" value="Pentatricopeptide repeat-containing protein"/>
    <property type="match status" value="1"/>
</dbReference>
<dbReference type="Proteomes" id="UP001202328">
    <property type="component" value="Unassembled WGS sequence"/>
</dbReference>
<feature type="repeat" description="PPR" evidence="3">
    <location>
        <begin position="285"/>
        <end position="315"/>
    </location>
</feature>
<dbReference type="SUPFAM" id="SSF48452">
    <property type="entry name" value="TPR-like"/>
    <property type="match status" value="1"/>
</dbReference>
<keyword evidence="2" id="KW-0677">Repeat</keyword>
<dbReference type="GO" id="GO:0003723">
    <property type="term" value="F:RNA binding"/>
    <property type="evidence" value="ECO:0007669"/>
    <property type="project" value="InterPro"/>
</dbReference>
<dbReference type="FunFam" id="1.25.40.10:FF:000344">
    <property type="entry name" value="Pentatricopeptide repeat-containing protein"/>
    <property type="match status" value="1"/>
</dbReference>
<keyword evidence="5" id="KW-1185">Reference proteome</keyword>
<name>A0AAD4SJD6_9MAGN</name>
<dbReference type="Pfam" id="PF01535">
    <property type="entry name" value="PPR"/>
    <property type="match status" value="3"/>
</dbReference>
<accession>A0AAD4SJD6</accession>
<gene>
    <name evidence="4" type="ORF">MKW98_027825</name>
</gene>
<dbReference type="GO" id="GO:0009451">
    <property type="term" value="P:RNA modification"/>
    <property type="evidence" value="ECO:0007669"/>
    <property type="project" value="InterPro"/>
</dbReference>
<comment type="similarity">
    <text evidence="1">Belongs to the PPR family. PCMP-H subfamily.</text>
</comment>
<dbReference type="FunFam" id="1.25.40.10:FF:000333">
    <property type="entry name" value="Pentatricopeptide repeat-containing protein"/>
    <property type="match status" value="1"/>
</dbReference>
<dbReference type="EMBL" id="JAJJMB010010184">
    <property type="protein sequence ID" value="KAI3910543.1"/>
    <property type="molecule type" value="Genomic_DNA"/>
</dbReference>
<dbReference type="PROSITE" id="PS51375">
    <property type="entry name" value="PPR"/>
    <property type="match status" value="6"/>
</dbReference>
<sequence length="508" mass="56531">MQSSAGLIRSFISQGSHKEALLLYSEIRPEKIHQLVEVIPLLLRACASLCWLYHGKALHAESIKYGINSDVFVGTTLINMYSKCHGIVDSRRVFDGMPVRNVITWNAMIGGYSRNGDMGSASFLFQQMKDRTSNGDTVSARRLFDQTPLEMRTVVTWTVMVDGYVSNGEMEAARTLFEQMPERNFFVWSSMISGYWKKGLMQEAKSIFDRISVRNLVNWNALISGYAQNGFSEEALKAFQRMQDEGFKPDEFSVASALSACAQLGSLDCGKRVHDLIKPNGIKLNQFVVNGLVDMYAKCGDISNAERIFERMSSRNDVCWNAMITGLAVHGRSREALELFSKMEESSEKPNSVSFLSVLSACARGGFTDEGLQIFSKMKEKYGLEAGIEHYGCLVDLLGRVGRVNDAYDLIKTMPVKPNDAVWGALLGACRIHSDTKIAEKVVEEVGLLDQNQRADDDAHYVILSNIYAASNRWENAGKMRVIMAKGGIQKTAGRSSVMLGEHYSSLV</sequence>
<evidence type="ECO:0000313" key="5">
    <source>
        <dbReference type="Proteomes" id="UP001202328"/>
    </source>
</evidence>
<dbReference type="InterPro" id="IPR011990">
    <property type="entry name" value="TPR-like_helical_dom_sf"/>
</dbReference>
<feature type="repeat" description="PPR" evidence="3">
    <location>
        <begin position="215"/>
        <end position="249"/>
    </location>
</feature>
<evidence type="ECO:0000256" key="3">
    <source>
        <dbReference type="PROSITE-ProRule" id="PRU00708"/>
    </source>
</evidence>
<feature type="repeat" description="PPR" evidence="3">
    <location>
        <begin position="153"/>
        <end position="187"/>
    </location>
</feature>
<dbReference type="Pfam" id="PF20431">
    <property type="entry name" value="E_motif"/>
    <property type="match status" value="1"/>
</dbReference>
<evidence type="ECO:0000256" key="2">
    <source>
        <dbReference type="ARBA" id="ARBA00022737"/>
    </source>
</evidence>
<evidence type="ECO:0000256" key="1">
    <source>
        <dbReference type="ARBA" id="ARBA00006643"/>
    </source>
</evidence>
<dbReference type="Gene3D" id="1.25.40.10">
    <property type="entry name" value="Tetratricopeptide repeat domain"/>
    <property type="match status" value="4"/>
</dbReference>
<dbReference type="Pfam" id="PF13041">
    <property type="entry name" value="PPR_2"/>
    <property type="match status" value="3"/>
</dbReference>
<dbReference type="InterPro" id="IPR046960">
    <property type="entry name" value="PPR_At4g14850-like_plant"/>
</dbReference>
<evidence type="ECO:0000313" key="4">
    <source>
        <dbReference type="EMBL" id="KAI3910543.1"/>
    </source>
</evidence>
<dbReference type="InterPro" id="IPR002885">
    <property type="entry name" value="PPR_rpt"/>
</dbReference>
<dbReference type="NCBIfam" id="TIGR00756">
    <property type="entry name" value="PPR"/>
    <property type="match status" value="6"/>
</dbReference>
<evidence type="ECO:0008006" key="6">
    <source>
        <dbReference type="Google" id="ProtNLM"/>
    </source>
</evidence>
<feature type="repeat" description="PPR" evidence="3">
    <location>
        <begin position="101"/>
        <end position="131"/>
    </location>
</feature>
<proteinExistence type="inferred from homology"/>
<dbReference type="InterPro" id="IPR046848">
    <property type="entry name" value="E_motif"/>
</dbReference>
<dbReference type="PANTHER" id="PTHR47926">
    <property type="entry name" value="PENTATRICOPEPTIDE REPEAT-CONTAINING PROTEIN"/>
    <property type="match status" value="1"/>
</dbReference>
<comment type="caution">
    <text evidence="4">The sequence shown here is derived from an EMBL/GenBank/DDBJ whole genome shotgun (WGS) entry which is preliminary data.</text>
</comment>
<reference evidence="4" key="1">
    <citation type="submission" date="2022-04" db="EMBL/GenBank/DDBJ databases">
        <title>A functionally conserved STORR gene fusion in Papaver species that diverged 16.8 million years ago.</title>
        <authorList>
            <person name="Catania T."/>
        </authorList>
    </citation>
    <scope>NUCLEOTIDE SEQUENCE</scope>
    <source>
        <strain evidence="4">S-188037</strain>
    </source>
</reference>